<name>A0A382IC93_9ZZZZ</name>
<dbReference type="Pfam" id="PF02738">
    <property type="entry name" value="MoCoBD_1"/>
    <property type="match status" value="1"/>
</dbReference>
<feature type="non-terminal residue" evidence="4">
    <location>
        <position position="447"/>
    </location>
</feature>
<protein>
    <recommendedName>
        <fullName evidence="3">Aldehyde oxidase/xanthine dehydrogenase a/b hammerhead domain-containing protein</fullName>
    </recommendedName>
</protein>
<evidence type="ECO:0000313" key="4">
    <source>
        <dbReference type="EMBL" id="SVB97324.1"/>
    </source>
</evidence>
<dbReference type="GO" id="GO:0016491">
    <property type="term" value="F:oxidoreductase activity"/>
    <property type="evidence" value="ECO:0007669"/>
    <property type="project" value="UniProtKB-KW"/>
</dbReference>
<gene>
    <name evidence="4" type="ORF">METZ01_LOCUS250178</name>
</gene>
<evidence type="ECO:0000256" key="1">
    <source>
        <dbReference type="ARBA" id="ARBA00022505"/>
    </source>
</evidence>
<dbReference type="InterPro" id="IPR008274">
    <property type="entry name" value="AldOxase/xan_DH_MoCoBD1"/>
</dbReference>
<accession>A0A382IC93</accession>
<reference evidence="4" key="1">
    <citation type="submission" date="2018-05" db="EMBL/GenBank/DDBJ databases">
        <authorList>
            <person name="Lanie J.A."/>
            <person name="Ng W.-L."/>
            <person name="Kazmierczak K.M."/>
            <person name="Andrzejewski T.M."/>
            <person name="Davidsen T.M."/>
            <person name="Wayne K.J."/>
            <person name="Tettelin H."/>
            <person name="Glass J.I."/>
            <person name="Rusch D."/>
            <person name="Podicherti R."/>
            <person name="Tsui H.-C.T."/>
            <person name="Winkler M.E."/>
        </authorList>
    </citation>
    <scope>NUCLEOTIDE SEQUENCE</scope>
</reference>
<evidence type="ECO:0000259" key="3">
    <source>
        <dbReference type="SMART" id="SM01008"/>
    </source>
</evidence>
<keyword evidence="1" id="KW-0500">Molybdenum</keyword>
<proteinExistence type="predicted"/>
<sequence>DFRADGMLFAKLLVSPMPHCRVRRIDASAALAMEGVVDILTADDVPSVDAPGEPCLTNEPLYEGEPILALAAVDETTAADAIEKIKIDYEPLPFVLSPLDSLRPGGPNGRLDGNTMIGRDLATIKWTEEDFAAAPEGSMAMGEPAAEWTVGDIDAGFADAELTLDETIVHQSLTHHPMETRSTMAYWQNGKVYVHTSTQSLARTHAALASMLDMDIEDVVMIGEFCGGGFGSKISGSTIMQVPAIFSRKVNRPVMLRITRYEEGAIGRARPGFQARVRIGFRADGRITALDMYVLGDGGPYGRSGDNMSAGSTASLNYTPLNQRHRGVAVYTNTPPKAAQRGPGGAQVIGMLEPLMDKAARELGIDRLALRKINAPESDVLFGPRQTGLTSVNAREAIDQGAELFGWDERMQRSGQRNGSKVTGIGVGLSPYTAGSRGFDGLLVIRP</sequence>
<dbReference type="Pfam" id="PF01315">
    <property type="entry name" value="Ald_Xan_dh_C"/>
    <property type="match status" value="1"/>
</dbReference>
<dbReference type="EMBL" id="UINC01066522">
    <property type="protein sequence ID" value="SVB97324.1"/>
    <property type="molecule type" value="Genomic_DNA"/>
</dbReference>
<dbReference type="Gene3D" id="3.90.1170.50">
    <property type="entry name" value="Aldehyde oxidase/xanthine dehydrogenase, a/b hammerhead"/>
    <property type="match status" value="1"/>
</dbReference>
<dbReference type="InterPro" id="IPR016208">
    <property type="entry name" value="Ald_Oxase/xanthine_DH-like"/>
</dbReference>
<dbReference type="PANTHER" id="PTHR11908">
    <property type="entry name" value="XANTHINE DEHYDROGENASE"/>
    <property type="match status" value="1"/>
</dbReference>
<dbReference type="GO" id="GO:0005506">
    <property type="term" value="F:iron ion binding"/>
    <property type="evidence" value="ECO:0007669"/>
    <property type="project" value="InterPro"/>
</dbReference>
<dbReference type="PANTHER" id="PTHR11908:SF132">
    <property type="entry name" value="ALDEHYDE OXIDASE 1-RELATED"/>
    <property type="match status" value="1"/>
</dbReference>
<dbReference type="AlphaFoldDB" id="A0A382IC93"/>
<dbReference type="InterPro" id="IPR037165">
    <property type="entry name" value="AldOxase/xan_DH_Mopterin-bd_sf"/>
</dbReference>
<keyword evidence="2" id="KW-0560">Oxidoreductase</keyword>
<dbReference type="SUPFAM" id="SSF56003">
    <property type="entry name" value="Molybdenum cofactor-binding domain"/>
    <property type="match status" value="1"/>
</dbReference>
<organism evidence="4">
    <name type="scientific">marine metagenome</name>
    <dbReference type="NCBI Taxonomy" id="408172"/>
    <lineage>
        <taxon>unclassified sequences</taxon>
        <taxon>metagenomes</taxon>
        <taxon>ecological metagenomes</taxon>
    </lineage>
</organism>
<feature type="domain" description="Aldehyde oxidase/xanthine dehydrogenase a/b hammerhead" evidence="3">
    <location>
        <begin position="1"/>
        <end position="93"/>
    </location>
</feature>
<feature type="non-terminal residue" evidence="4">
    <location>
        <position position="1"/>
    </location>
</feature>
<dbReference type="SUPFAM" id="SSF54665">
    <property type="entry name" value="CO dehydrogenase molybdoprotein N-domain-like"/>
    <property type="match status" value="1"/>
</dbReference>
<evidence type="ECO:0000256" key="2">
    <source>
        <dbReference type="ARBA" id="ARBA00023002"/>
    </source>
</evidence>
<dbReference type="Gene3D" id="3.30.365.10">
    <property type="entry name" value="Aldehyde oxidase/xanthine dehydrogenase, molybdopterin binding domain"/>
    <property type="match status" value="3"/>
</dbReference>
<dbReference type="InterPro" id="IPR036856">
    <property type="entry name" value="Ald_Oxase/Xan_DH_a/b_sf"/>
</dbReference>
<dbReference type="InterPro" id="IPR000674">
    <property type="entry name" value="Ald_Oxase/Xan_DH_a/b"/>
</dbReference>
<dbReference type="SMART" id="SM01008">
    <property type="entry name" value="Ald_Xan_dh_C"/>
    <property type="match status" value="1"/>
</dbReference>